<dbReference type="EMBL" id="CYXT01000007">
    <property type="protein sequence ID" value="CUM89618.1"/>
    <property type="molecule type" value="Genomic_DNA"/>
</dbReference>
<evidence type="ECO:0000313" key="11">
    <source>
        <dbReference type="Proteomes" id="UP000095598"/>
    </source>
</evidence>
<dbReference type="Proteomes" id="UP000095553">
    <property type="component" value="Unassembled WGS sequence"/>
</dbReference>
<dbReference type="InterPro" id="IPR050377">
    <property type="entry name" value="Radical_SAM_PqqE_MftC-like"/>
</dbReference>
<evidence type="ECO:0000259" key="7">
    <source>
        <dbReference type="PROSITE" id="PS51918"/>
    </source>
</evidence>
<dbReference type="GO" id="GO:0046872">
    <property type="term" value="F:metal ion binding"/>
    <property type="evidence" value="ECO:0007669"/>
    <property type="project" value="UniProtKB-KW"/>
</dbReference>
<dbReference type="InterPro" id="IPR007197">
    <property type="entry name" value="rSAM"/>
</dbReference>
<dbReference type="GO" id="GO:0051539">
    <property type="term" value="F:4 iron, 4 sulfur cluster binding"/>
    <property type="evidence" value="ECO:0007669"/>
    <property type="project" value="UniProtKB-KW"/>
</dbReference>
<dbReference type="NCBIfam" id="TIGR04085">
    <property type="entry name" value="rSAM_more_4Fe4S"/>
    <property type="match status" value="1"/>
</dbReference>
<dbReference type="InterPro" id="IPR013785">
    <property type="entry name" value="Aldolase_TIM"/>
</dbReference>
<gene>
    <name evidence="8" type="ORF">ERS852425_01310</name>
    <name evidence="9" type="ORF">ERS852571_01913</name>
</gene>
<keyword evidence="6" id="KW-0411">Iron-sulfur</keyword>
<keyword evidence="4" id="KW-0479">Metal-binding</keyword>
<dbReference type="Pfam" id="PF04055">
    <property type="entry name" value="Radical_SAM"/>
    <property type="match status" value="1"/>
</dbReference>
<sequence>MDLFDTNTTFERQLFAKAARNCIPLYGVLELLPLCNLNCDMCYVHLSKQEMQSQGRLRSLDEWISLAKQMKDAGTLFLLLTGGEPLLFHQFKELYCALKDMGMILTLNTNGTLINEEWAEFFAKNKPRRINITLYGSKNETYENLCHMKDGFDKTIRGIELLKKYKIDVKINGSLVKKNFHDRMEIIDIGEKYDIPVRIDTYMYPSVRERTTPFNFQERLNPEDAAKARVEILHREMGDELFEQYAKQTIYLAEHTEEGDACPGHMTCRAGQSSFVVNWQGMIRSCIVLDQPSYDAFDTTDDFMTLWNKIVKETEEIKTSMECNQCKLRHVCNTCAAAAIAECGDSEGVSKYLCEYTKETVRNLKEFY</sequence>
<dbReference type="CDD" id="cd01335">
    <property type="entry name" value="Radical_SAM"/>
    <property type="match status" value="1"/>
</dbReference>
<evidence type="ECO:0000256" key="6">
    <source>
        <dbReference type="ARBA" id="ARBA00023014"/>
    </source>
</evidence>
<protein>
    <submittedName>
        <fullName evidence="8">Anaerobic sulfatase-maturating enzyme</fullName>
        <ecNumber evidence="8">1.8.98.-</ecNumber>
    </submittedName>
</protein>
<dbReference type="InterPro" id="IPR023885">
    <property type="entry name" value="4Fe4S-binding_SPASM_dom"/>
</dbReference>
<dbReference type="Gene3D" id="3.20.20.70">
    <property type="entry name" value="Aldolase class I"/>
    <property type="match status" value="1"/>
</dbReference>
<dbReference type="GO" id="GO:0016491">
    <property type="term" value="F:oxidoreductase activity"/>
    <property type="evidence" value="ECO:0007669"/>
    <property type="project" value="UniProtKB-KW"/>
</dbReference>
<dbReference type="SFLD" id="SFLDG01067">
    <property type="entry name" value="SPASM/twitch_domain_containing"/>
    <property type="match status" value="1"/>
</dbReference>
<dbReference type="PIRSF" id="PIRSF037420">
    <property type="entry name" value="PQQ_syn_pqqE"/>
    <property type="match status" value="1"/>
</dbReference>
<evidence type="ECO:0000256" key="5">
    <source>
        <dbReference type="ARBA" id="ARBA00023004"/>
    </source>
</evidence>
<dbReference type="EC" id="1.8.98.-" evidence="8"/>
<dbReference type="EMBL" id="CYXY01000010">
    <property type="protein sequence ID" value="CUN00077.1"/>
    <property type="molecule type" value="Genomic_DNA"/>
</dbReference>
<comment type="cofactor">
    <cofactor evidence="1">
        <name>[4Fe-4S] cluster</name>
        <dbReference type="ChEBI" id="CHEBI:49883"/>
    </cofactor>
</comment>
<dbReference type="PANTHER" id="PTHR11228">
    <property type="entry name" value="RADICAL SAM DOMAIN PROTEIN"/>
    <property type="match status" value="1"/>
</dbReference>
<evidence type="ECO:0000313" key="8">
    <source>
        <dbReference type="EMBL" id="CUM89618.1"/>
    </source>
</evidence>
<evidence type="ECO:0000256" key="3">
    <source>
        <dbReference type="ARBA" id="ARBA00022691"/>
    </source>
</evidence>
<dbReference type="SFLD" id="SFLDS00029">
    <property type="entry name" value="Radical_SAM"/>
    <property type="match status" value="1"/>
</dbReference>
<reference evidence="10 11" key="1">
    <citation type="submission" date="2015-09" db="EMBL/GenBank/DDBJ databases">
        <authorList>
            <consortium name="Pathogen Informatics"/>
        </authorList>
    </citation>
    <scope>NUCLEOTIDE SEQUENCE [LARGE SCALE GENOMIC DNA]</scope>
    <source>
        <strain evidence="8 11">2789STDY5608868</strain>
        <strain evidence="9 10">2789STDY5834959</strain>
    </source>
</reference>
<dbReference type="SFLD" id="SFLDG01386">
    <property type="entry name" value="main_SPASM_domain-containing"/>
    <property type="match status" value="1"/>
</dbReference>
<dbReference type="Proteomes" id="UP000095598">
    <property type="component" value="Unassembled WGS sequence"/>
</dbReference>
<accession>A0A173SK98</accession>
<dbReference type="SUPFAM" id="SSF102114">
    <property type="entry name" value="Radical SAM enzymes"/>
    <property type="match status" value="1"/>
</dbReference>
<keyword evidence="2" id="KW-0004">4Fe-4S</keyword>
<evidence type="ECO:0000256" key="4">
    <source>
        <dbReference type="ARBA" id="ARBA00022723"/>
    </source>
</evidence>
<organism evidence="8 11">
    <name type="scientific">Anaerostipes hadrus</name>
    <dbReference type="NCBI Taxonomy" id="649756"/>
    <lineage>
        <taxon>Bacteria</taxon>
        <taxon>Bacillati</taxon>
        <taxon>Bacillota</taxon>
        <taxon>Clostridia</taxon>
        <taxon>Lachnospirales</taxon>
        <taxon>Lachnospiraceae</taxon>
        <taxon>Anaerostipes</taxon>
    </lineage>
</organism>
<dbReference type="InterPro" id="IPR006638">
    <property type="entry name" value="Elp3/MiaA/NifB-like_rSAM"/>
</dbReference>
<proteinExistence type="predicted"/>
<evidence type="ECO:0000256" key="2">
    <source>
        <dbReference type="ARBA" id="ARBA00022485"/>
    </source>
</evidence>
<dbReference type="AlphaFoldDB" id="A0A173SK98"/>
<keyword evidence="8" id="KW-0560">Oxidoreductase</keyword>
<keyword evidence="5" id="KW-0408">Iron</keyword>
<dbReference type="RefSeq" id="WP_055072945.1">
    <property type="nucleotide sequence ID" value="NZ_CACRSX010000062.1"/>
</dbReference>
<name>A0A173SK98_ANAHA</name>
<dbReference type="SMART" id="SM00729">
    <property type="entry name" value="Elp3"/>
    <property type="match status" value="1"/>
</dbReference>
<dbReference type="PANTHER" id="PTHR11228:SF7">
    <property type="entry name" value="PQQA PEPTIDE CYCLASE"/>
    <property type="match status" value="1"/>
</dbReference>
<dbReference type="InterPro" id="IPR017200">
    <property type="entry name" value="PqqE-like"/>
</dbReference>
<dbReference type="InterPro" id="IPR058240">
    <property type="entry name" value="rSAM_sf"/>
</dbReference>
<keyword evidence="3" id="KW-0949">S-adenosyl-L-methionine</keyword>
<evidence type="ECO:0000313" key="10">
    <source>
        <dbReference type="Proteomes" id="UP000095553"/>
    </source>
</evidence>
<dbReference type="PROSITE" id="PS51918">
    <property type="entry name" value="RADICAL_SAM"/>
    <property type="match status" value="1"/>
</dbReference>
<evidence type="ECO:0000313" key="9">
    <source>
        <dbReference type="EMBL" id="CUN00077.1"/>
    </source>
</evidence>
<feature type="domain" description="Radical SAM core" evidence="7">
    <location>
        <begin position="21"/>
        <end position="240"/>
    </location>
</feature>
<evidence type="ECO:0000256" key="1">
    <source>
        <dbReference type="ARBA" id="ARBA00001966"/>
    </source>
</evidence>